<dbReference type="EMBL" id="FQXP01000004">
    <property type="protein sequence ID" value="SHH70017.1"/>
    <property type="molecule type" value="Genomic_DNA"/>
</dbReference>
<proteinExistence type="predicted"/>
<sequence length="287" mass="32109">MFILFKKEFKAYFNNVIAYIFLSTFLFFTGIYFVVTNLFNMNSSFNYVLNDLVLIILFMVPVFTMRLLSEERRNKTDQLLYTSPQSISGIVLGKYAAAFTLFLLGTCITIIYPIILGRFGKLALSEIISSYIGFILIGGTFISIGMLISAIAESQVTAAIGTLGALLGLWFIEPITNSLPKDEVSGLIFVIILVIAFAAIIYVATKNIVIPIIVGLIGTAASVITFFVNKAVFSGIITKFFQWFAIIDKSYSFSEGLIPLASIVYYISFIFIMLLFTVRLIEKRRWS</sequence>
<evidence type="ECO:0000313" key="9">
    <source>
        <dbReference type="Proteomes" id="UP000184526"/>
    </source>
</evidence>
<dbReference type="InterPro" id="IPR051449">
    <property type="entry name" value="ABC-2_transporter_component"/>
</dbReference>
<comment type="subcellular location">
    <subcellularLocation>
        <location evidence="1">Cell membrane</location>
        <topology evidence="1">Multi-pass membrane protein</topology>
    </subcellularLocation>
</comment>
<evidence type="ECO:0000259" key="7">
    <source>
        <dbReference type="Pfam" id="PF12698"/>
    </source>
</evidence>
<feature type="transmembrane region" description="Helical" evidence="6">
    <location>
        <begin position="127"/>
        <end position="148"/>
    </location>
</feature>
<feature type="domain" description="ABC-2 type transporter transmembrane" evidence="7">
    <location>
        <begin position="36"/>
        <end position="164"/>
    </location>
</feature>
<keyword evidence="2" id="KW-1003">Cell membrane</keyword>
<keyword evidence="3 6" id="KW-0812">Transmembrane</keyword>
<dbReference type="RefSeq" id="WP_072830856.1">
    <property type="nucleotide sequence ID" value="NZ_FQXP01000004.1"/>
</dbReference>
<accession>A0A1M5V417</accession>
<evidence type="ECO:0000313" key="8">
    <source>
        <dbReference type="EMBL" id="SHH70017.1"/>
    </source>
</evidence>
<dbReference type="Pfam" id="PF12698">
    <property type="entry name" value="ABC2_membrane_3"/>
    <property type="match status" value="1"/>
</dbReference>
<evidence type="ECO:0000256" key="5">
    <source>
        <dbReference type="ARBA" id="ARBA00023136"/>
    </source>
</evidence>
<name>A0A1M5V417_9CLOT</name>
<dbReference type="PANTHER" id="PTHR30294:SF29">
    <property type="entry name" value="MULTIDRUG ABC TRANSPORTER PERMEASE YBHS-RELATED"/>
    <property type="match status" value="1"/>
</dbReference>
<dbReference type="OrthoDB" id="9794512at2"/>
<evidence type="ECO:0000256" key="1">
    <source>
        <dbReference type="ARBA" id="ARBA00004651"/>
    </source>
</evidence>
<dbReference type="AlphaFoldDB" id="A0A1M5V417"/>
<feature type="transmembrane region" description="Helical" evidence="6">
    <location>
        <begin position="89"/>
        <end position="115"/>
    </location>
</feature>
<evidence type="ECO:0000256" key="3">
    <source>
        <dbReference type="ARBA" id="ARBA00022692"/>
    </source>
</evidence>
<dbReference type="GO" id="GO:0005886">
    <property type="term" value="C:plasma membrane"/>
    <property type="evidence" value="ECO:0007669"/>
    <property type="project" value="UniProtKB-SubCell"/>
</dbReference>
<keyword evidence="9" id="KW-1185">Reference proteome</keyword>
<dbReference type="Proteomes" id="UP000184526">
    <property type="component" value="Unassembled WGS sequence"/>
</dbReference>
<gene>
    <name evidence="8" type="ORF">SAMN02745196_01095</name>
</gene>
<feature type="transmembrane region" description="Helical" evidence="6">
    <location>
        <begin position="12"/>
        <end position="35"/>
    </location>
</feature>
<reference evidence="8 9" key="1">
    <citation type="submission" date="2016-11" db="EMBL/GenBank/DDBJ databases">
        <authorList>
            <person name="Jaros S."/>
            <person name="Januszkiewicz K."/>
            <person name="Wedrychowicz H."/>
        </authorList>
    </citation>
    <scope>NUCLEOTIDE SEQUENCE [LARGE SCALE GENOMIC DNA]</scope>
    <source>
        <strain evidence="8 9">DSM 3089</strain>
    </source>
</reference>
<feature type="transmembrane region" description="Helical" evidence="6">
    <location>
        <begin position="47"/>
        <end position="68"/>
    </location>
</feature>
<evidence type="ECO:0000256" key="4">
    <source>
        <dbReference type="ARBA" id="ARBA00022989"/>
    </source>
</evidence>
<dbReference type="STRING" id="1121306.SAMN02745196_01095"/>
<feature type="transmembrane region" description="Helical" evidence="6">
    <location>
        <begin position="212"/>
        <end position="237"/>
    </location>
</feature>
<protein>
    <submittedName>
        <fullName evidence="8">ABC-2 type transport system permease protein</fullName>
    </submittedName>
</protein>
<organism evidence="8 9">
    <name type="scientific">Clostridium collagenovorans DSM 3089</name>
    <dbReference type="NCBI Taxonomy" id="1121306"/>
    <lineage>
        <taxon>Bacteria</taxon>
        <taxon>Bacillati</taxon>
        <taxon>Bacillota</taxon>
        <taxon>Clostridia</taxon>
        <taxon>Eubacteriales</taxon>
        <taxon>Clostridiaceae</taxon>
        <taxon>Clostridium</taxon>
    </lineage>
</organism>
<dbReference type="GO" id="GO:0140359">
    <property type="term" value="F:ABC-type transporter activity"/>
    <property type="evidence" value="ECO:0007669"/>
    <property type="project" value="InterPro"/>
</dbReference>
<evidence type="ECO:0000256" key="2">
    <source>
        <dbReference type="ARBA" id="ARBA00022475"/>
    </source>
</evidence>
<feature type="transmembrane region" description="Helical" evidence="6">
    <location>
        <begin position="155"/>
        <end position="172"/>
    </location>
</feature>
<dbReference type="InterPro" id="IPR013525">
    <property type="entry name" value="ABC2_TM"/>
</dbReference>
<evidence type="ECO:0000256" key="6">
    <source>
        <dbReference type="SAM" id="Phobius"/>
    </source>
</evidence>
<feature type="transmembrane region" description="Helical" evidence="6">
    <location>
        <begin position="257"/>
        <end position="281"/>
    </location>
</feature>
<keyword evidence="5 6" id="KW-0472">Membrane</keyword>
<dbReference type="PANTHER" id="PTHR30294">
    <property type="entry name" value="MEMBRANE COMPONENT OF ABC TRANSPORTER YHHJ-RELATED"/>
    <property type="match status" value="1"/>
</dbReference>
<keyword evidence="4 6" id="KW-1133">Transmembrane helix</keyword>
<feature type="transmembrane region" description="Helical" evidence="6">
    <location>
        <begin position="184"/>
        <end position="205"/>
    </location>
</feature>